<dbReference type="InterPro" id="IPR002477">
    <property type="entry name" value="Peptidoglycan-bd-like"/>
</dbReference>
<reference evidence="3 4" key="1">
    <citation type="submission" date="2019-07" db="EMBL/GenBank/DDBJ databases">
        <title>Genome sequencing for Ferrovibrio sp. K5.</title>
        <authorList>
            <person name="Park S.-J."/>
        </authorList>
    </citation>
    <scope>NUCLEOTIDE SEQUENCE [LARGE SCALE GENOMIC DNA]</scope>
    <source>
        <strain evidence="3 4">K5</strain>
    </source>
</reference>
<dbReference type="InterPro" id="IPR036366">
    <property type="entry name" value="PGBDSf"/>
</dbReference>
<gene>
    <name evidence="3" type="ORF">FNB15_04275</name>
</gene>
<dbReference type="Pfam" id="PF01471">
    <property type="entry name" value="PG_binding_1"/>
    <property type="match status" value="1"/>
</dbReference>
<dbReference type="InterPro" id="IPR036365">
    <property type="entry name" value="PGBD-like_sf"/>
</dbReference>
<dbReference type="EMBL" id="CP041636">
    <property type="protein sequence ID" value="QDO96538.1"/>
    <property type="molecule type" value="Genomic_DNA"/>
</dbReference>
<protein>
    <submittedName>
        <fullName evidence="3">Peptidoglycan-binding protein</fullName>
    </submittedName>
</protein>
<feature type="domain" description="Peptidoglycan binding-like" evidence="2">
    <location>
        <begin position="33"/>
        <end position="83"/>
    </location>
</feature>
<dbReference type="Gene3D" id="1.10.101.10">
    <property type="entry name" value="PGBD-like superfamily/PGBD"/>
    <property type="match status" value="1"/>
</dbReference>
<organism evidence="3 4">
    <name type="scientific">Ferrovibrio terrae</name>
    <dbReference type="NCBI Taxonomy" id="2594003"/>
    <lineage>
        <taxon>Bacteria</taxon>
        <taxon>Pseudomonadati</taxon>
        <taxon>Pseudomonadota</taxon>
        <taxon>Alphaproteobacteria</taxon>
        <taxon>Rhodospirillales</taxon>
        <taxon>Rhodospirillaceae</taxon>
        <taxon>Ferrovibrio</taxon>
    </lineage>
</organism>
<dbReference type="SUPFAM" id="SSF47090">
    <property type="entry name" value="PGBD-like"/>
    <property type="match status" value="1"/>
</dbReference>
<feature type="region of interest" description="Disordered" evidence="1">
    <location>
        <begin position="390"/>
        <end position="409"/>
    </location>
</feature>
<evidence type="ECO:0000313" key="4">
    <source>
        <dbReference type="Proteomes" id="UP000317496"/>
    </source>
</evidence>
<evidence type="ECO:0000313" key="3">
    <source>
        <dbReference type="EMBL" id="QDO96538.1"/>
    </source>
</evidence>
<feature type="compositionally biased region" description="Basic and acidic residues" evidence="1">
    <location>
        <begin position="224"/>
        <end position="245"/>
    </location>
</feature>
<sequence length="489" mass="53468">MEFSAMSLLPFQNPPDDLFSFSGSVGRFGDNNRDDVIKAQALLANSGYYELPDPGMPTGWPGGELNRALMRFQKDHGLEPDGTLLPLGPFGVGETGVGETLSTLKDELRAPLEGFVPPSVKEVDDFYRLRPALDGNGKPITNVYLRSGDGGSGEPIGLKPSQVMSDEPPEQFAPKAGEQTALLAPAVQVGTRVIPQIPNLLRGLGILAPAAMLPLSGDSQQPTDKSDNDAQREPERAQPEEDRQQQDFAKPQHGRIIIAEDGKELHVPPLGTWAKDLSPEDRQIADVLNDAFAIKMQGLHTGGSRGNALTQEGVNMAIEECVKVAREIFPDATVGHIFGGNPEGDADIEALKEEHLWNYDENGKFVRQGSNRPDFGIAVARDIVEMVRGNTFDSDGAGNPDDREATARDGIKAKTPGERMVMLEKRGSEMSEQEFRRNAREACLAAFIELREDWEKRGELKKPASKIPKDYKGPESAQRAKDQREKNQK</sequence>
<proteinExistence type="predicted"/>
<dbReference type="KEGG" id="fer:FNB15_04275"/>
<accession>A0A516GYC0</accession>
<keyword evidence="4" id="KW-1185">Reference proteome</keyword>
<feature type="region of interest" description="Disordered" evidence="1">
    <location>
        <begin position="215"/>
        <end position="250"/>
    </location>
</feature>
<dbReference type="OrthoDB" id="7366928at2"/>
<feature type="compositionally biased region" description="Basic and acidic residues" evidence="1">
    <location>
        <begin position="400"/>
        <end position="409"/>
    </location>
</feature>
<dbReference type="Proteomes" id="UP000317496">
    <property type="component" value="Chromosome"/>
</dbReference>
<name>A0A516GYC0_9PROT</name>
<evidence type="ECO:0000256" key="1">
    <source>
        <dbReference type="SAM" id="MobiDB-lite"/>
    </source>
</evidence>
<dbReference type="AlphaFoldDB" id="A0A516GYC0"/>
<feature type="region of interest" description="Disordered" evidence="1">
    <location>
        <begin position="458"/>
        <end position="489"/>
    </location>
</feature>
<evidence type="ECO:0000259" key="2">
    <source>
        <dbReference type="Pfam" id="PF01471"/>
    </source>
</evidence>